<proteinExistence type="predicted"/>
<dbReference type="InterPro" id="IPR035999">
    <property type="entry name" value="Sec7_dom_sf"/>
</dbReference>
<dbReference type="GO" id="GO:0016192">
    <property type="term" value="P:vesicle-mediated transport"/>
    <property type="evidence" value="ECO:0007669"/>
    <property type="project" value="UniProtKB-ARBA"/>
</dbReference>
<dbReference type="GO" id="GO:0005737">
    <property type="term" value="C:cytoplasm"/>
    <property type="evidence" value="ECO:0007669"/>
    <property type="project" value="UniProtKB-ARBA"/>
</dbReference>
<dbReference type="GO" id="GO:0012505">
    <property type="term" value="C:endomembrane system"/>
    <property type="evidence" value="ECO:0007669"/>
    <property type="project" value="UniProtKB-ARBA"/>
</dbReference>
<organism evidence="3 4">
    <name type="scientific">Aphanomyces astaci</name>
    <name type="common">Crayfish plague agent</name>
    <dbReference type="NCBI Taxonomy" id="112090"/>
    <lineage>
        <taxon>Eukaryota</taxon>
        <taxon>Sar</taxon>
        <taxon>Stramenopiles</taxon>
        <taxon>Oomycota</taxon>
        <taxon>Saprolegniomycetes</taxon>
        <taxon>Saprolegniales</taxon>
        <taxon>Verrucalvaceae</taxon>
        <taxon>Aphanomyces</taxon>
    </lineage>
</organism>
<dbReference type="Pfam" id="PF01369">
    <property type="entry name" value="Sec7"/>
    <property type="match status" value="1"/>
</dbReference>
<dbReference type="Gene3D" id="1.10.1000.11">
    <property type="entry name" value="Arf Nucleotide-binding Site Opener,domain 2"/>
    <property type="match status" value="1"/>
</dbReference>
<comment type="caution">
    <text evidence="3">The sequence shown here is derived from an EMBL/GenBank/DDBJ whole genome shotgun (WGS) entry which is preliminary data.</text>
</comment>
<evidence type="ECO:0000313" key="4">
    <source>
        <dbReference type="Proteomes" id="UP000284702"/>
    </source>
</evidence>
<protein>
    <recommendedName>
        <fullName evidence="2">SEC7 domain-containing protein</fullName>
    </recommendedName>
</protein>
<accession>A0A3R7WBJ6</accession>
<evidence type="ECO:0000256" key="1">
    <source>
        <dbReference type="SAM" id="MobiDB-lite"/>
    </source>
</evidence>
<sequence>MEVLRSAILSEIQALVHVFRQDYVKLKSTQLQGLASLRVHVYQWTDLADFESQTVLRPFLDIVRNENTTGPLTRTAMESVCTILQAYESSTTSTSGLSMQYALSDVVDAVTQCRFQETDPESDQYVLLMVVRVLDMVMQCRDATRQLHAGTMWHVVESLYGISRSYEVTRLAMLSFLMHTTTIDNNIYQVTSSLSVGMATLPLWRLLWVHLGPHLKWQWEALVLGGIVPVLTTCLNDQDEHHDDRHMRMTWKVEMAQLMVDFLRDPLFVIDGFVTYDCAPNPRANVVAAALDALFFEAIEISGDDEHSETTELACLGVLNALQMLYRRAQLHQQHLSCGDERLPSPETLLAQRQRKQLFQDAITTFNTKPSAGIDLLASSGFLPTPVTPHALATFLRALPRGMDKNTVGQVLGSLGKLPQPESSPRSKTPVTNNQSKPRHDSIEFRAQLRQAYVETFELHQMPLVDALRTFLGAFRLPGEAQQIDRILEAFATHCRERDLFGCVDVAYLLSFSMIMLNTDLHNANIRADKKMSCADFVKNNVNYGLSNQGTPLPEPFLISIYHNIATNQFRTSDTDPFGPDRY</sequence>
<dbReference type="VEuPathDB" id="FungiDB:H257_09804"/>
<dbReference type="GO" id="GO:0005085">
    <property type="term" value="F:guanyl-nucleotide exchange factor activity"/>
    <property type="evidence" value="ECO:0007669"/>
    <property type="project" value="InterPro"/>
</dbReference>
<dbReference type="InterPro" id="IPR000904">
    <property type="entry name" value="Sec7_dom"/>
</dbReference>
<dbReference type="EMBL" id="MZMZ02003733">
    <property type="protein sequence ID" value="RQM20838.1"/>
    <property type="molecule type" value="Genomic_DNA"/>
</dbReference>
<dbReference type="GO" id="GO:0032012">
    <property type="term" value="P:regulation of ARF protein signal transduction"/>
    <property type="evidence" value="ECO:0007669"/>
    <property type="project" value="InterPro"/>
</dbReference>
<dbReference type="Gene3D" id="1.10.220.20">
    <property type="match status" value="1"/>
</dbReference>
<dbReference type="InterPro" id="IPR023394">
    <property type="entry name" value="Sec7_C_sf"/>
</dbReference>
<dbReference type="AlphaFoldDB" id="A0A3R7WBJ6"/>
<feature type="domain" description="SEC7" evidence="2">
    <location>
        <begin position="348"/>
        <end position="568"/>
    </location>
</feature>
<dbReference type="PROSITE" id="PS50190">
    <property type="entry name" value="SEC7"/>
    <property type="match status" value="1"/>
</dbReference>
<dbReference type="PANTHER" id="PTHR10663:SF388">
    <property type="entry name" value="GOLGI-SPECIFIC BREFELDIN A-RESISTANCE GUANINE NUCLEOTIDE EXCHANGE FACTOR 1"/>
    <property type="match status" value="1"/>
</dbReference>
<dbReference type="CDD" id="cd00171">
    <property type="entry name" value="Sec7"/>
    <property type="match status" value="1"/>
</dbReference>
<dbReference type="SMART" id="SM00222">
    <property type="entry name" value="Sec7"/>
    <property type="match status" value="1"/>
</dbReference>
<dbReference type="SUPFAM" id="SSF48425">
    <property type="entry name" value="Sec7 domain"/>
    <property type="match status" value="1"/>
</dbReference>
<feature type="region of interest" description="Disordered" evidence="1">
    <location>
        <begin position="411"/>
        <end position="440"/>
    </location>
</feature>
<reference evidence="3" key="1">
    <citation type="submission" date="2018-07" db="EMBL/GenBank/DDBJ databases">
        <title>Annotation of Aphanomyces astaci genome assembly.</title>
        <authorList>
            <person name="Studholme D.J."/>
        </authorList>
    </citation>
    <scope>NUCLEOTIDE SEQUENCE [LARGE SCALE GENOMIC DNA]</scope>
    <source>
        <strain evidence="3">Pc</strain>
    </source>
</reference>
<evidence type="ECO:0000313" key="3">
    <source>
        <dbReference type="EMBL" id="RQM20838.1"/>
    </source>
</evidence>
<dbReference type="PANTHER" id="PTHR10663">
    <property type="entry name" value="GUANYL-NUCLEOTIDE EXCHANGE FACTOR"/>
    <property type="match status" value="1"/>
</dbReference>
<gene>
    <name evidence="3" type="ORF">B5M09_009916</name>
</gene>
<name>A0A3R7WBJ6_APHAT</name>
<keyword evidence="4" id="KW-1185">Reference proteome</keyword>
<evidence type="ECO:0000259" key="2">
    <source>
        <dbReference type="PROSITE" id="PS50190"/>
    </source>
</evidence>
<dbReference type="Proteomes" id="UP000284702">
    <property type="component" value="Unassembled WGS sequence"/>
</dbReference>
<feature type="compositionally biased region" description="Polar residues" evidence="1">
    <location>
        <begin position="421"/>
        <end position="436"/>
    </location>
</feature>